<evidence type="ECO:0000256" key="1">
    <source>
        <dbReference type="SAM" id="Phobius"/>
    </source>
</evidence>
<comment type="caution">
    <text evidence="2">The sequence shown here is derived from an EMBL/GenBank/DDBJ whole genome shotgun (WGS) entry which is preliminary data.</text>
</comment>
<dbReference type="AlphaFoldDB" id="F3KM49"/>
<dbReference type="PATRIC" id="fig|886738.10.peg.1718"/>
<sequence>MNPEIVPISREESIREDGMLFVRTDGILETMVKAPLILAGLIIAIVVMPIQTSFSSSRTLELTIYSDGSTHISSKIDVDPLEPDFELDLFGQSIDNFVAVSDSGFLLSEEIVGNKAIINKFGSSSITIDYDVHDLISKEGRVWTFSFNSPSDFTLLMPKNSVIVGMTGLPNNMEILDEKTKLDLTAGLTEINYIFTPVNQITHNPTIQNESSFNYSNAAIIGGPIIAAIAGLIFLLKRKQSKSLPQIPQTESISELQTESKPVDVKTIFDFRPEMREDDKEIVKFIFDNGGQVLESDLRKKFLQPRTTMWRAVKRLERLGVIEIDKKDLQNLVKLKKDLEEEN</sequence>
<reference evidence="2" key="1">
    <citation type="journal article" date="2011" name="PLoS ONE">
        <title>Genome of a low-salinity ammonia-oxidizing archaeon determined by single-cell and metagenomic analysis.</title>
        <authorList>
            <person name="Blainey P.C."/>
            <person name="Mosier A.C."/>
            <person name="Potanina A."/>
            <person name="Francis C.A."/>
            <person name="Quake S.R."/>
        </authorList>
    </citation>
    <scope>NUCLEOTIDE SEQUENCE [LARGE SCALE GENOMIC DNA]</scope>
    <source>
        <strain evidence="2">SFB1</strain>
    </source>
</reference>
<keyword evidence="1" id="KW-0812">Transmembrane</keyword>
<feature type="transmembrane region" description="Helical" evidence="1">
    <location>
        <begin position="215"/>
        <end position="236"/>
    </location>
</feature>
<accession>F3KM49</accession>
<evidence type="ECO:0000313" key="2">
    <source>
        <dbReference type="EMBL" id="EGG41568.1"/>
    </source>
</evidence>
<proteinExistence type="predicted"/>
<name>F3KM49_9ARCH</name>
<gene>
    <name evidence="2" type="ORF">Nlim_1579</name>
</gene>
<keyword evidence="1" id="KW-0472">Membrane</keyword>
<dbReference type="STRING" id="886738.Nlim_1579"/>
<dbReference type="EMBL" id="AEGP01000051">
    <property type="protein sequence ID" value="EGG41568.1"/>
    <property type="molecule type" value="Genomic_DNA"/>
</dbReference>
<dbReference type="HOGENOM" id="CLU_079811_0_0_2"/>
<organism evidence="2">
    <name type="scientific">Candidatus Nitrosarchaeum limnium SFB1</name>
    <dbReference type="NCBI Taxonomy" id="886738"/>
    <lineage>
        <taxon>Archaea</taxon>
        <taxon>Nitrososphaerota</taxon>
        <taxon>Nitrososphaeria</taxon>
        <taxon>Nitrosopumilales</taxon>
        <taxon>Nitrosopumilaceae</taxon>
        <taxon>Nitrosarchaeum</taxon>
    </lineage>
</organism>
<dbReference type="InterPro" id="IPR036390">
    <property type="entry name" value="WH_DNA-bd_sf"/>
</dbReference>
<keyword evidence="1" id="KW-1133">Transmembrane helix</keyword>
<feature type="transmembrane region" description="Helical" evidence="1">
    <location>
        <begin position="36"/>
        <end position="54"/>
    </location>
</feature>
<dbReference type="Proteomes" id="UP000004348">
    <property type="component" value="Chromosome"/>
</dbReference>
<protein>
    <submittedName>
        <fullName evidence="2">Uncharacterized protein</fullName>
    </submittedName>
</protein>
<dbReference type="SUPFAM" id="SSF46785">
    <property type="entry name" value="Winged helix' DNA-binding domain"/>
    <property type="match status" value="1"/>
</dbReference>